<accession>A0A7S4T5Q8</accession>
<dbReference type="EMBL" id="HBNR01087358">
    <property type="protein sequence ID" value="CAE4665487.1"/>
    <property type="molecule type" value="Transcribed_RNA"/>
</dbReference>
<proteinExistence type="predicted"/>
<sequence length="297" mass="32105">MSFLLVCCSCWRREGAHPTLLAVPEGETPSFGSTPVKEELCSLNVGLASRPSARAGVGPGEDPVALNPPASVLEDDCGSTSTPTTARTHIINAGTFAPDEQGATDELYDDDWSAWDTPSRGAENWRRARRNWQAHRAVDSLLEDVRAAQASELYEVDWNSLPSPLPSPQQAVGKWTKARGLFQASQAMDGVLTAVRGRQLAQMYDRDWATEAAHGDCVRTEDTSAGSTPVKVAQDTSEVGSSRRQEPWHKLSLAEDGVKAMEMYEQDWTQAALQLDHEAEAEAAEDLPTALATSAAV</sequence>
<reference evidence="2" key="1">
    <citation type="submission" date="2021-01" db="EMBL/GenBank/DDBJ databases">
        <authorList>
            <person name="Corre E."/>
            <person name="Pelletier E."/>
            <person name="Niang G."/>
            <person name="Scheremetjew M."/>
            <person name="Finn R."/>
            <person name="Kale V."/>
            <person name="Holt S."/>
            <person name="Cochrane G."/>
            <person name="Meng A."/>
            <person name="Brown T."/>
            <person name="Cohen L."/>
        </authorList>
    </citation>
    <scope>NUCLEOTIDE SEQUENCE</scope>
    <source>
        <strain evidence="2">CCMP3105</strain>
    </source>
</reference>
<gene>
    <name evidence="2" type="ORF">AMON00008_LOCUS62614</name>
</gene>
<organism evidence="2">
    <name type="scientific">Alexandrium monilatum</name>
    <dbReference type="NCBI Taxonomy" id="311494"/>
    <lineage>
        <taxon>Eukaryota</taxon>
        <taxon>Sar</taxon>
        <taxon>Alveolata</taxon>
        <taxon>Dinophyceae</taxon>
        <taxon>Gonyaulacales</taxon>
        <taxon>Pyrocystaceae</taxon>
        <taxon>Alexandrium</taxon>
    </lineage>
</organism>
<feature type="region of interest" description="Disordered" evidence="1">
    <location>
        <begin position="219"/>
        <end position="247"/>
    </location>
</feature>
<evidence type="ECO:0000256" key="1">
    <source>
        <dbReference type="SAM" id="MobiDB-lite"/>
    </source>
</evidence>
<evidence type="ECO:0000313" key="2">
    <source>
        <dbReference type="EMBL" id="CAE4665487.1"/>
    </source>
</evidence>
<protein>
    <submittedName>
        <fullName evidence="2">Uncharacterized protein</fullName>
    </submittedName>
</protein>
<dbReference type="AlphaFoldDB" id="A0A7S4T5Q8"/>
<name>A0A7S4T5Q8_9DINO</name>